<protein>
    <submittedName>
        <fullName evidence="1">Uncharacterized protein</fullName>
    </submittedName>
</protein>
<keyword evidence="2" id="KW-1185">Reference proteome</keyword>
<organism evidence="1 2">
    <name type="scientific">Smittium simulii</name>
    <dbReference type="NCBI Taxonomy" id="133385"/>
    <lineage>
        <taxon>Eukaryota</taxon>
        <taxon>Fungi</taxon>
        <taxon>Fungi incertae sedis</taxon>
        <taxon>Zoopagomycota</taxon>
        <taxon>Kickxellomycotina</taxon>
        <taxon>Harpellomycetes</taxon>
        <taxon>Harpellales</taxon>
        <taxon>Legeriomycetaceae</taxon>
        <taxon>Smittium</taxon>
    </lineage>
</organism>
<comment type="caution">
    <text evidence="1">The sequence shown here is derived from an EMBL/GenBank/DDBJ whole genome shotgun (WGS) entry which is preliminary data.</text>
</comment>
<dbReference type="EMBL" id="MBFR01000332">
    <property type="protein sequence ID" value="PVU89206.1"/>
    <property type="molecule type" value="Genomic_DNA"/>
</dbReference>
<proteinExistence type="predicted"/>
<gene>
    <name evidence="1" type="ORF">BB561_005495</name>
</gene>
<accession>A0A2T9YA53</accession>
<sequence length="317" mass="37135">MHIYWYKISFTGARDSDRENFGFAVKESNIRSIYKRLQVLQLHIYYIKENRSTYTSPHLKESQSTSERKDFQNKDLTENMASNTQEGLYYFTGYQRYRITKHKNLTIPDNLFIIESTKKLYELYIKDLEIDKKVGVTCRLKEISNHTSANNTHLGMIGKLYMKSTSNVNRNSFKPLNSETSFRAQEQSNSKIRYIDINIRLTEPAIQNLKLYRIRIKIWHGSFRGFNVCHCQGVMNYIIRTPTPECCKSLCADILRQYCYAFISKKIWGPNKTVYPTATSFTSNYSDSGPKKRKVTLYEKQGLVPDGMGDQRRAFKN</sequence>
<evidence type="ECO:0000313" key="1">
    <source>
        <dbReference type="EMBL" id="PVU89206.1"/>
    </source>
</evidence>
<dbReference type="Proteomes" id="UP000245383">
    <property type="component" value="Unassembled WGS sequence"/>
</dbReference>
<evidence type="ECO:0000313" key="2">
    <source>
        <dbReference type="Proteomes" id="UP000245383"/>
    </source>
</evidence>
<reference evidence="1 2" key="1">
    <citation type="journal article" date="2018" name="MBio">
        <title>Comparative Genomics Reveals the Core Gene Toolbox for the Fungus-Insect Symbiosis.</title>
        <authorList>
            <person name="Wang Y."/>
            <person name="Stata M."/>
            <person name="Wang W."/>
            <person name="Stajich J.E."/>
            <person name="White M.M."/>
            <person name="Moncalvo J.M."/>
        </authorList>
    </citation>
    <scope>NUCLEOTIDE SEQUENCE [LARGE SCALE GENOMIC DNA]</scope>
    <source>
        <strain evidence="1 2">SWE-8-4</strain>
    </source>
</reference>
<dbReference type="AlphaFoldDB" id="A0A2T9YA53"/>
<name>A0A2T9YA53_9FUNG</name>